<evidence type="ECO:0000313" key="5">
    <source>
        <dbReference type="EMBL" id="PRT56376.1"/>
    </source>
</evidence>
<evidence type="ECO:0000259" key="4">
    <source>
        <dbReference type="PROSITE" id="PS51186"/>
    </source>
</evidence>
<dbReference type="OrthoDB" id="249099at2759"/>
<evidence type="ECO:0000256" key="3">
    <source>
        <dbReference type="ARBA" id="ARBA00024025"/>
    </source>
</evidence>
<dbReference type="PANTHER" id="PTHR45896:SF1">
    <property type="entry name" value="N-ALPHA-ACETYLTRANSFERASE 30"/>
    <property type="match status" value="1"/>
</dbReference>
<dbReference type="InterPro" id="IPR044542">
    <property type="entry name" value="NAA30-like"/>
</dbReference>
<dbReference type="Pfam" id="PF00583">
    <property type="entry name" value="Acetyltransf_1"/>
    <property type="match status" value="1"/>
</dbReference>
<dbReference type="CDD" id="cd04301">
    <property type="entry name" value="NAT_SF"/>
    <property type="match status" value="1"/>
</dbReference>
<dbReference type="PANTHER" id="PTHR45896">
    <property type="entry name" value="N-ALPHA-ACETYLTRANSFERASE 30"/>
    <property type="match status" value="1"/>
</dbReference>
<reference evidence="5 6" key="1">
    <citation type="submission" date="2017-04" db="EMBL/GenBank/DDBJ databases">
        <title>Genome sequencing of [Candida] sorbophila.</title>
        <authorList>
            <person name="Ahn J.O."/>
        </authorList>
    </citation>
    <scope>NUCLEOTIDE SEQUENCE [LARGE SCALE GENOMIC DNA]</scope>
    <source>
        <strain evidence="5 6">DS02</strain>
    </source>
</reference>
<dbReference type="EMBL" id="NDIQ01000022">
    <property type="protein sequence ID" value="PRT56376.1"/>
    <property type="molecule type" value="Genomic_DNA"/>
</dbReference>
<dbReference type="InterPro" id="IPR000182">
    <property type="entry name" value="GNAT_dom"/>
</dbReference>
<dbReference type="Gene3D" id="3.40.630.30">
    <property type="match status" value="1"/>
</dbReference>
<dbReference type="SUPFAM" id="SSF55729">
    <property type="entry name" value="Acyl-CoA N-acyltransferases (Nat)"/>
    <property type="match status" value="1"/>
</dbReference>
<keyword evidence="6" id="KW-1185">Reference proteome</keyword>
<proteinExistence type="inferred from homology"/>
<gene>
    <name evidence="5" type="ORF">B9G98_03996</name>
</gene>
<dbReference type="InterPro" id="IPR016181">
    <property type="entry name" value="Acyl_CoA_acyltransferase"/>
</dbReference>
<sequence>MTVILTPYRSDLEEEQVAAISELVAKDLSEPYSVYVYLYFLKEWPGLSFVAMDGDKIIGTIVCSLRSHHERRLRGYIAMLTVHEDYRGHGYAKQLIKAAVENLAAKGADEVTLETEVTNFAALNLYQNMGFIRAKRYHRYYLNTSDAFRLILPLTKKSTIPLAFLEPSIETSFMDKLKNASIA</sequence>
<keyword evidence="2" id="KW-0012">Acyltransferase</keyword>
<dbReference type="RefSeq" id="XP_024666321.1">
    <property type="nucleotide sequence ID" value="XM_024810553.1"/>
</dbReference>
<evidence type="ECO:0000256" key="2">
    <source>
        <dbReference type="ARBA" id="ARBA00023315"/>
    </source>
</evidence>
<accession>A0A2T0FN12</accession>
<organism evidence="5 6">
    <name type="scientific">Wickerhamiella sorbophila</name>
    <dbReference type="NCBI Taxonomy" id="45607"/>
    <lineage>
        <taxon>Eukaryota</taxon>
        <taxon>Fungi</taxon>
        <taxon>Dikarya</taxon>
        <taxon>Ascomycota</taxon>
        <taxon>Saccharomycotina</taxon>
        <taxon>Dipodascomycetes</taxon>
        <taxon>Dipodascales</taxon>
        <taxon>Trichomonascaceae</taxon>
        <taxon>Wickerhamiella</taxon>
    </lineage>
</organism>
<dbReference type="STRING" id="45607.A0A2T0FN12"/>
<comment type="caution">
    <text evidence="5">The sequence shown here is derived from an EMBL/GenBank/DDBJ whole genome shotgun (WGS) entry which is preliminary data.</text>
</comment>
<dbReference type="Proteomes" id="UP000238350">
    <property type="component" value="Unassembled WGS sequence"/>
</dbReference>
<evidence type="ECO:0000256" key="1">
    <source>
        <dbReference type="ARBA" id="ARBA00022679"/>
    </source>
</evidence>
<keyword evidence="1 5" id="KW-0808">Transferase</keyword>
<dbReference type="GO" id="GO:0004596">
    <property type="term" value="F:protein-N-terminal amino-acid acetyltransferase activity"/>
    <property type="evidence" value="ECO:0007669"/>
    <property type="project" value="InterPro"/>
</dbReference>
<dbReference type="AlphaFoldDB" id="A0A2T0FN12"/>
<protein>
    <submittedName>
        <fullName evidence="5">N-alpha-acetyltransferase 30</fullName>
    </submittedName>
</protein>
<name>A0A2T0FN12_9ASCO</name>
<comment type="similarity">
    <text evidence="3">Belongs to the acetyltransferase family. MAK3 subfamily.</text>
</comment>
<feature type="domain" description="N-acetyltransferase" evidence="4">
    <location>
        <begin position="6"/>
        <end position="155"/>
    </location>
</feature>
<dbReference type="GO" id="GO:0031417">
    <property type="term" value="C:NatC complex"/>
    <property type="evidence" value="ECO:0007669"/>
    <property type="project" value="TreeGrafter"/>
</dbReference>
<evidence type="ECO:0000313" key="6">
    <source>
        <dbReference type="Proteomes" id="UP000238350"/>
    </source>
</evidence>
<dbReference type="GeneID" id="36517744"/>
<dbReference type="PROSITE" id="PS51186">
    <property type="entry name" value="GNAT"/>
    <property type="match status" value="1"/>
</dbReference>